<proteinExistence type="inferred from homology"/>
<evidence type="ECO:0000313" key="7">
    <source>
        <dbReference type="EMBL" id="SBW22799.1"/>
    </source>
</evidence>
<evidence type="ECO:0000313" key="8">
    <source>
        <dbReference type="Proteomes" id="UP000199013"/>
    </source>
</evidence>
<dbReference type="Gene3D" id="3.30.300.30">
    <property type="match status" value="1"/>
</dbReference>
<dbReference type="InterPro" id="IPR045851">
    <property type="entry name" value="AMP-bd_C_sf"/>
</dbReference>
<accession>A0A1C3NYZ8</accession>
<sequence>MTSQVLGTDGLAEFRAVRDFLLTHREDYDGAYAGFRWPQLAEFNWALEWFDHLGADPDSADRVALWIVEQDGSQRRQTFAQLSARSNQVANWLRERGVARGDRIVLMLGNQIELWETMLAAMKLGAVVIPATTLLAPADLRDRITRGQARYVVVGATDTDKFADVPGAYDRIAVGAPVEGWAHYADSAQASTVFVPDGVTHASDPLLLYFTSGTTAAPKLVEHTHVSYPVGHLSTMYWIGLTPGDVHLNISSPGWAKHAWSNVFAPWNAGATVLVYNYSRFDAAAMLAQIDRCGVDSFCAPPTVWRMLIQADLAVVRNPPRKVVGAGEPLNPEVIEQVEKAWGVRIRDGFGQTETTVQIGNSPGQLVKPGSMGRPVPGYRVTLVDVATGQPADEGEICLDLARRPLGLMVGYRDDAVRNAEAMAGGYYHTGDVASRDADGYITYIGRADDVFKASDYRISPFELESVLIEHPAVAEAAVVPSPDAIRLAVPKAYVVLADGYEPDRATALSILRHARQQLAPYKRIRRLEFAELPKTISGKIRRVELRRREDTLHPLSATAVPAGTSAPNREYRDEDFLELRE</sequence>
<dbReference type="SUPFAM" id="SSF56801">
    <property type="entry name" value="Acetyl-CoA synthetase-like"/>
    <property type="match status" value="1"/>
</dbReference>
<evidence type="ECO:0000259" key="6">
    <source>
        <dbReference type="Pfam" id="PF13193"/>
    </source>
</evidence>
<keyword evidence="4" id="KW-0067">ATP-binding</keyword>
<dbReference type="PANTHER" id="PTHR43605">
    <property type="entry name" value="ACYL-COENZYME A SYNTHETASE"/>
    <property type="match status" value="1"/>
</dbReference>
<comment type="similarity">
    <text evidence="1">Belongs to the ATP-dependent AMP-binding enzyme family.</text>
</comment>
<gene>
    <name evidence="7" type="ORF">FDG2_3144</name>
</gene>
<dbReference type="AlphaFoldDB" id="A0A1C3NYZ8"/>
<evidence type="ECO:0000256" key="4">
    <source>
        <dbReference type="ARBA" id="ARBA00022840"/>
    </source>
</evidence>
<dbReference type="GO" id="GO:0004321">
    <property type="term" value="F:fatty-acyl-CoA synthase activity"/>
    <property type="evidence" value="ECO:0007669"/>
    <property type="project" value="TreeGrafter"/>
</dbReference>
<feature type="domain" description="AMP-dependent synthetase/ligase" evidence="5">
    <location>
        <begin position="60"/>
        <end position="412"/>
    </location>
</feature>
<dbReference type="Proteomes" id="UP000199013">
    <property type="component" value="Unassembled WGS sequence"/>
</dbReference>
<evidence type="ECO:0000259" key="5">
    <source>
        <dbReference type="Pfam" id="PF00501"/>
    </source>
</evidence>
<dbReference type="InterPro" id="IPR000873">
    <property type="entry name" value="AMP-dep_synth/lig_dom"/>
</dbReference>
<evidence type="ECO:0000256" key="1">
    <source>
        <dbReference type="ARBA" id="ARBA00006432"/>
    </source>
</evidence>
<dbReference type="Pfam" id="PF00501">
    <property type="entry name" value="AMP-binding"/>
    <property type="match status" value="1"/>
</dbReference>
<dbReference type="GO" id="GO:0006637">
    <property type="term" value="P:acyl-CoA metabolic process"/>
    <property type="evidence" value="ECO:0007669"/>
    <property type="project" value="TreeGrafter"/>
</dbReference>
<dbReference type="EMBL" id="FLUV01001323">
    <property type="protein sequence ID" value="SBW22799.1"/>
    <property type="molecule type" value="Genomic_DNA"/>
</dbReference>
<dbReference type="InterPro" id="IPR025110">
    <property type="entry name" value="AMP-bd_C"/>
</dbReference>
<dbReference type="FunFam" id="3.30.300.30:FF:000028">
    <property type="entry name" value="AMP-dependent synthetase"/>
    <property type="match status" value="1"/>
</dbReference>
<dbReference type="Gene3D" id="3.40.50.12780">
    <property type="entry name" value="N-terminal domain of ligase-like"/>
    <property type="match status" value="1"/>
</dbReference>
<dbReference type="EC" id="6.2.1.2" evidence="7"/>
<organism evidence="7 8">
    <name type="scientific">Candidatus Protofrankia californiensis</name>
    <dbReference type="NCBI Taxonomy" id="1839754"/>
    <lineage>
        <taxon>Bacteria</taxon>
        <taxon>Bacillati</taxon>
        <taxon>Actinomycetota</taxon>
        <taxon>Actinomycetes</taxon>
        <taxon>Frankiales</taxon>
        <taxon>Frankiaceae</taxon>
        <taxon>Protofrankia</taxon>
    </lineage>
</organism>
<dbReference type="InterPro" id="IPR042099">
    <property type="entry name" value="ANL_N_sf"/>
</dbReference>
<protein>
    <submittedName>
        <fullName evidence="7">Butyrate-CoA ligase</fullName>
        <ecNumber evidence="7">6.2.1.2</ecNumber>
    </submittedName>
</protein>
<reference evidence="8" key="1">
    <citation type="submission" date="2016-02" db="EMBL/GenBank/DDBJ databases">
        <authorList>
            <person name="Wibberg D."/>
        </authorList>
    </citation>
    <scope>NUCLEOTIDE SEQUENCE [LARGE SCALE GENOMIC DNA]</scope>
</reference>
<keyword evidence="3" id="KW-0547">Nucleotide-binding</keyword>
<dbReference type="GO" id="GO:0006633">
    <property type="term" value="P:fatty acid biosynthetic process"/>
    <property type="evidence" value="ECO:0007669"/>
    <property type="project" value="TreeGrafter"/>
</dbReference>
<feature type="domain" description="AMP-binding enzyme C-terminal" evidence="6">
    <location>
        <begin position="463"/>
        <end position="540"/>
    </location>
</feature>
<dbReference type="GO" id="GO:0005524">
    <property type="term" value="F:ATP binding"/>
    <property type="evidence" value="ECO:0007669"/>
    <property type="project" value="UniProtKB-KW"/>
</dbReference>
<evidence type="ECO:0000256" key="3">
    <source>
        <dbReference type="ARBA" id="ARBA00022741"/>
    </source>
</evidence>
<keyword evidence="8" id="KW-1185">Reference proteome</keyword>
<dbReference type="PANTHER" id="PTHR43605:SF10">
    <property type="entry name" value="ACYL-COA SYNTHETASE MEDIUM CHAIN FAMILY MEMBER 3"/>
    <property type="match status" value="1"/>
</dbReference>
<evidence type="ECO:0000256" key="2">
    <source>
        <dbReference type="ARBA" id="ARBA00022598"/>
    </source>
</evidence>
<dbReference type="Pfam" id="PF13193">
    <property type="entry name" value="AMP-binding_C"/>
    <property type="match status" value="1"/>
</dbReference>
<dbReference type="InterPro" id="IPR051087">
    <property type="entry name" value="Mitochondrial_ACSM"/>
</dbReference>
<keyword evidence="2 7" id="KW-0436">Ligase</keyword>
<dbReference type="GO" id="GO:0031956">
    <property type="term" value="F:medium-chain fatty acid-CoA ligase activity"/>
    <property type="evidence" value="ECO:0007669"/>
    <property type="project" value="UniProtKB-EC"/>
</dbReference>
<name>A0A1C3NYZ8_9ACTN</name>